<evidence type="ECO:0000259" key="6">
    <source>
        <dbReference type="PROSITE" id="PS51762"/>
    </source>
</evidence>
<name>A0A1R0GT69_9FUNG</name>
<dbReference type="InterPro" id="IPR013320">
    <property type="entry name" value="ConA-like_dom_sf"/>
</dbReference>
<proteinExistence type="predicted"/>
<evidence type="ECO:0000256" key="1">
    <source>
        <dbReference type="ARBA" id="ARBA00022729"/>
    </source>
</evidence>
<dbReference type="InterPro" id="IPR000757">
    <property type="entry name" value="Beta-glucanase-like"/>
</dbReference>
<dbReference type="PANTHER" id="PTHR10963:SF22">
    <property type="entry name" value="GLYCOSIDASE CRH2-RELATED"/>
    <property type="match status" value="1"/>
</dbReference>
<evidence type="ECO:0000313" key="8">
    <source>
        <dbReference type="Proteomes" id="UP000187455"/>
    </source>
</evidence>
<dbReference type="Proteomes" id="UP000187455">
    <property type="component" value="Unassembled WGS sequence"/>
</dbReference>
<dbReference type="OrthoDB" id="4781at2759"/>
<gene>
    <name evidence="7" type="ORF">AYI68_g5831</name>
</gene>
<dbReference type="InterPro" id="IPR050546">
    <property type="entry name" value="Glycosyl_Hydrlase_16"/>
</dbReference>
<protein>
    <submittedName>
        <fullName evidence="7">Extracellular glycosidase CRH11</fullName>
    </submittedName>
</protein>
<feature type="domain" description="GH16" evidence="6">
    <location>
        <begin position="187"/>
        <end position="394"/>
    </location>
</feature>
<dbReference type="AlphaFoldDB" id="A0A1R0GT69"/>
<feature type="region of interest" description="Disordered" evidence="4">
    <location>
        <begin position="125"/>
        <end position="186"/>
    </location>
</feature>
<dbReference type="GO" id="GO:0004553">
    <property type="term" value="F:hydrolase activity, hydrolyzing O-glycosyl compounds"/>
    <property type="evidence" value="ECO:0007669"/>
    <property type="project" value="InterPro"/>
</dbReference>
<evidence type="ECO:0000256" key="5">
    <source>
        <dbReference type="SAM" id="SignalP"/>
    </source>
</evidence>
<evidence type="ECO:0000313" key="7">
    <source>
        <dbReference type="EMBL" id="OLY80081.1"/>
    </source>
</evidence>
<organism evidence="7 8">
    <name type="scientific">Smittium mucronatum</name>
    <dbReference type="NCBI Taxonomy" id="133383"/>
    <lineage>
        <taxon>Eukaryota</taxon>
        <taxon>Fungi</taxon>
        <taxon>Fungi incertae sedis</taxon>
        <taxon>Zoopagomycota</taxon>
        <taxon>Kickxellomycotina</taxon>
        <taxon>Harpellomycetes</taxon>
        <taxon>Harpellales</taxon>
        <taxon>Legeriomycetaceae</taxon>
        <taxon>Smittium</taxon>
    </lineage>
</organism>
<accession>A0A1R0GT69</accession>
<evidence type="ECO:0000256" key="4">
    <source>
        <dbReference type="SAM" id="MobiDB-lite"/>
    </source>
</evidence>
<feature type="chain" id="PRO_5013158756" evidence="5">
    <location>
        <begin position="23"/>
        <end position="409"/>
    </location>
</feature>
<dbReference type="SUPFAM" id="SSF49899">
    <property type="entry name" value="Concanavalin A-like lectins/glucanases"/>
    <property type="match status" value="1"/>
</dbReference>
<dbReference type="Pfam" id="PF00722">
    <property type="entry name" value="Glyco_hydro_16"/>
    <property type="match status" value="1"/>
</dbReference>
<dbReference type="GO" id="GO:0005975">
    <property type="term" value="P:carbohydrate metabolic process"/>
    <property type="evidence" value="ECO:0007669"/>
    <property type="project" value="InterPro"/>
</dbReference>
<dbReference type="STRING" id="133383.A0A1R0GT69"/>
<sequence>MLYSSHYIALFSLTLLLKGVSSVPNKCVPKSQYVSSTAPAISSTPVTTQTNSASPAATTLLTTISVVTSSTSTPKYTLDKDVILPTVLISSTPGVIIEPTSPPQSTAVPTNSYLSSSTPDIIIEPTSSPQTTAAPTSSYFSSSTPGIIIEPTSPPQTTAVPTSSYSSSSPPGIIIEPTSPPQSTVTTTSSIEVVPSSTQGPIVDPKEGNVDFYNFQAGSSLGDLVVEYCPQNAVISNNQLDMILSPQCGTNIVYNKPMKTGKVEASLRMAPGSGAVTALSFFGANLDEIDVEFVGRDPITWQSMYFVRGLAVDKLAGFHSASDGTPLDSNFHTYGVELLDNAINWYFDGNIVRTLQKTSDATFPSQAGDSVKFGVWNGGAVSPDWAGYTDFSTGNKVASMKWIKFTHYS</sequence>
<feature type="compositionally biased region" description="Low complexity" evidence="4">
    <location>
        <begin position="161"/>
        <end position="186"/>
    </location>
</feature>
<comment type="caution">
    <text evidence="7">The sequence shown here is derived from an EMBL/GenBank/DDBJ whole genome shotgun (WGS) entry which is preliminary data.</text>
</comment>
<keyword evidence="3 7" id="KW-0326">Glycosidase</keyword>
<keyword evidence="8" id="KW-1185">Reference proteome</keyword>
<dbReference type="PANTHER" id="PTHR10963">
    <property type="entry name" value="GLYCOSYL HYDROLASE-RELATED"/>
    <property type="match status" value="1"/>
</dbReference>
<dbReference type="EMBL" id="LSSL01003796">
    <property type="protein sequence ID" value="OLY80081.1"/>
    <property type="molecule type" value="Genomic_DNA"/>
</dbReference>
<evidence type="ECO:0000256" key="2">
    <source>
        <dbReference type="ARBA" id="ARBA00022801"/>
    </source>
</evidence>
<dbReference type="Gene3D" id="2.60.120.200">
    <property type="match status" value="1"/>
</dbReference>
<keyword evidence="2" id="KW-0378">Hydrolase</keyword>
<feature type="compositionally biased region" description="Low complexity" evidence="4">
    <location>
        <begin position="125"/>
        <end position="138"/>
    </location>
</feature>
<evidence type="ECO:0000256" key="3">
    <source>
        <dbReference type="ARBA" id="ARBA00023295"/>
    </source>
</evidence>
<reference evidence="7 8" key="1">
    <citation type="journal article" date="2016" name="Mol. Biol. Evol.">
        <title>Genome-Wide Survey of Gut Fungi (Harpellales) Reveals the First Horizontally Transferred Ubiquitin Gene from a Mosquito Host.</title>
        <authorList>
            <person name="Wang Y."/>
            <person name="White M.M."/>
            <person name="Kvist S."/>
            <person name="Moncalvo J.M."/>
        </authorList>
    </citation>
    <scope>NUCLEOTIDE SEQUENCE [LARGE SCALE GENOMIC DNA]</scope>
    <source>
        <strain evidence="7 8">ALG-7-W6</strain>
    </source>
</reference>
<dbReference type="PROSITE" id="PS51762">
    <property type="entry name" value="GH16_2"/>
    <property type="match status" value="1"/>
</dbReference>
<feature type="signal peptide" evidence="5">
    <location>
        <begin position="1"/>
        <end position="22"/>
    </location>
</feature>
<keyword evidence="1 5" id="KW-0732">Signal</keyword>